<dbReference type="Pfam" id="PF00270">
    <property type="entry name" value="DEAD"/>
    <property type="match status" value="1"/>
</dbReference>
<evidence type="ECO:0000259" key="10">
    <source>
        <dbReference type="PROSITE" id="PS51194"/>
    </source>
</evidence>
<dbReference type="InterPro" id="IPR027417">
    <property type="entry name" value="P-loop_NTPase"/>
</dbReference>
<evidence type="ECO:0000256" key="2">
    <source>
        <dbReference type="ARBA" id="ARBA00022801"/>
    </source>
</evidence>
<reference evidence="12" key="1">
    <citation type="journal article" date="2015" name="PLoS Genet.">
        <title>Genome Sequence and Transcriptome Analyses of Chrysochromulina tobin: Metabolic Tools for Enhanced Algal Fitness in the Prominent Order Prymnesiales (Haptophyceae).</title>
        <authorList>
            <person name="Hovde B.T."/>
            <person name="Deodato C.R."/>
            <person name="Hunsperger H.M."/>
            <person name="Ryken S.A."/>
            <person name="Yost W."/>
            <person name="Jha R.K."/>
            <person name="Patterson J."/>
            <person name="Monnat R.J. Jr."/>
            <person name="Barlow S.B."/>
            <person name="Starkenburg S.R."/>
            <person name="Cattolico R.A."/>
        </authorList>
    </citation>
    <scope>NUCLEOTIDE SEQUENCE</scope>
    <source>
        <strain evidence="12">CCMP291</strain>
    </source>
</reference>
<keyword evidence="1 6" id="KW-0547">Nucleotide-binding</keyword>
<dbReference type="EMBL" id="JWZX01002833">
    <property type="protein sequence ID" value="KOO26580.1"/>
    <property type="molecule type" value="Genomic_DNA"/>
</dbReference>
<dbReference type="EC" id="3.6.4.13" evidence="7"/>
<feature type="domain" description="Helicase ATP-binding" evidence="9">
    <location>
        <begin position="1"/>
        <end position="92"/>
    </location>
</feature>
<dbReference type="Gene3D" id="3.40.50.300">
    <property type="entry name" value="P-loop containing nucleotide triphosphate hydrolases"/>
    <property type="match status" value="2"/>
</dbReference>
<dbReference type="Proteomes" id="UP000037460">
    <property type="component" value="Unassembled WGS sequence"/>
</dbReference>
<dbReference type="PANTHER" id="PTHR24031">
    <property type="entry name" value="RNA HELICASE"/>
    <property type="match status" value="1"/>
</dbReference>
<dbReference type="SMART" id="SM01178">
    <property type="entry name" value="DUF4217"/>
    <property type="match status" value="1"/>
</dbReference>
<dbReference type="InterPro" id="IPR014001">
    <property type="entry name" value="Helicase_ATP-bd"/>
</dbReference>
<dbReference type="InterPro" id="IPR011545">
    <property type="entry name" value="DEAD/DEAH_box_helicase_dom"/>
</dbReference>
<dbReference type="InterPro" id="IPR000629">
    <property type="entry name" value="RNA-helicase_DEAD-box_CS"/>
</dbReference>
<dbReference type="GO" id="GO:0003723">
    <property type="term" value="F:RNA binding"/>
    <property type="evidence" value="ECO:0007669"/>
    <property type="project" value="UniProtKB-UniRule"/>
</dbReference>
<dbReference type="InterPro" id="IPR001650">
    <property type="entry name" value="Helicase_C-like"/>
</dbReference>
<evidence type="ECO:0000256" key="5">
    <source>
        <dbReference type="ARBA" id="ARBA00022884"/>
    </source>
</evidence>
<keyword evidence="5 7" id="KW-0694">RNA-binding</keyword>
<keyword evidence="2 6" id="KW-0378">Hydrolase</keyword>
<comment type="similarity">
    <text evidence="6">Belongs to the DEAD box helicase family.</text>
</comment>
<keyword evidence="3 6" id="KW-0347">Helicase</keyword>
<dbReference type="PROSITE" id="PS51192">
    <property type="entry name" value="HELICASE_ATP_BIND_1"/>
    <property type="match status" value="1"/>
</dbReference>
<feature type="region of interest" description="Disordered" evidence="8">
    <location>
        <begin position="385"/>
        <end position="428"/>
    </location>
</feature>
<gene>
    <name evidence="11" type="ORF">Ctob_001215</name>
</gene>
<feature type="compositionally biased region" description="Basic and acidic residues" evidence="8">
    <location>
        <begin position="410"/>
        <end position="421"/>
    </location>
</feature>
<evidence type="ECO:0000256" key="4">
    <source>
        <dbReference type="ARBA" id="ARBA00022840"/>
    </source>
</evidence>
<dbReference type="PROSITE" id="PS51194">
    <property type="entry name" value="HELICASE_CTER"/>
    <property type="match status" value="1"/>
</dbReference>
<dbReference type="SUPFAM" id="SSF52540">
    <property type="entry name" value="P-loop containing nucleoside triphosphate hydrolases"/>
    <property type="match status" value="1"/>
</dbReference>
<dbReference type="GO" id="GO:0003724">
    <property type="term" value="F:RNA helicase activity"/>
    <property type="evidence" value="ECO:0007669"/>
    <property type="project" value="UniProtKB-EC"/>
</dbReference>
<dbReference type="AlphaFoldDB" id="A0A0M0JJD0"/>
<dbReference type="OrthoDB" id="7396459at2759"/>
<organism evidence="11 12">
    <name type="scientific">Chrysochromulina tobinii</name>
    <dbReference type="NCBI Taxonomy" id="1460289"/>
    <lineage>
        <taxon>Eukaryota</taxon>
        <taxon>Haptista</taxon>
        <taxon>Haptophyta</taxon>
        <taxon>Prymnesiophyceae</taxon>
        <taxon>Prymnesiales</taxon>
        <taxon>Chrysochromulinaceae</taxon>
        <taxon>Chrysochromulina</taxon>
    </lineage>
</organism>
<keyword evidence="4 6" id="KW-0067">ATP-binding</keyword>
<evidence type="ECO:0000313" key="11">
    <source>
        <dbReference type="EMBL" id="KOO26580.1"/>
    </source>
</evidence>
<comment type="function">
    <text evidence="7">RNA helicase.</text>
</comment>
<dbReference type="Pfam" id="PF13959">
    <property type="entry name" value="CTE_SPB4"/>
    <property type="match status" value="1"/>
</dbReference>
<name>A0A0M0JJD0_9EUKA</name>
<comment type="catalytic activity">
    <reaction evidence="7">
        <text>ATP + H2O = ADP + phosphate + H(+)</text>
        <dbReference type="Rhea" id="RHEA:13065"/>
        <dbReference type="ChEBI" id="CHEBI:15377"/>
        <dbReference type="ChEBI" id="CHEBI:15378"/>
        <dbReference type="ChEBI" id="CHEBI:30616"/>
        <dbReference type="ChEBI" id="CHEBI:43474"/>
        <dbReference type="ChEBI" id="CHEBI:456216"/>
        <dbReference type="EC" id="3.6.4.13"/>
    </reaction>
</comment>
<protein>
    <recommendedName>
        <fullName evidence="7">ATP-dependent RNA helicase</fullName>
        <ecNumber evidence="7">3.6.4.13</ecNumber>
    </recommendedName>
</protein>
<keyword evidence="12" id="KW-1185">Reference proteome</keyword>
<dbReference type="CDD" id="cd18787">
    <property type="entry name" value="SF2_C_DEAD"/>
    <property type="match status" value="1"/>
</dbReference>
<comment type="caution">
    <text evidence="11">The sequence shown here is derived from an EMBL/GenBank/DDBJ whole genome shotgun (WGS) entry which is preliminary data.</text>
</comment>
<evidence type="ECO:0000256" key="6">
    <source>
        <dbReference type="RuleBase" id="RU000492"/>
    </source>
</evidence>
<proteinExistence type="inferred from homology"/>
<dbReference type="PROSITE" id="PS00039">
    <property type="entry name" value="DEAD_ATP_HELICASE"/>
    <property type="match status" value="1"/>
</dbReference>
<feature type="domain" description="Helicase C-terminal" evidence="10">
    <location>
        <begin position="113"/>
        <end position="276"/>
    </location>
</feature>
<evidence type="ECO:0000256" key="3">
    <source>
        <dbReference type="ARBA" id="ARBA00022806"/>
    </source>
</evidence>
<dbReference type="Pfam" id="PF00271">
    <property type="entry name" value="Helicase_C"/>
    <property type="match status" value="1"/>
</dbReference>
<sequence length="447" mass="49555">MTQYRTDGGNVIIGTPGRLDDVMERMPEMRLKTLELLVLDEADRLLDMGFEATLNAILVRLPKQRRTGLFSATQTSEVLNLVRAGLRNPVKVEVKATPATLTNHYMIVDGEARLAQLVAFLCDELAAGRKLMVYFLTCACVDYYASALTRLPVMRGLPVRGLHGKMAPSSRTKAYEWFVGSTTGGAALLCTDVAARGLDIPDVDWIVQFDAPQDPNAFVHRVGRTARMGRAGRALLFLRSTEDAYVRFLQLRKVPLTPIEPAHDLVSLRPELTELLVADRALVEGAARAFVSYVRAYKEHQCKFIFQLEKLDLGDLARTLAVLRLPKLKEIQQAKRRKGAAGWVDWTPLVQVDLDSIKFKDRQREKQRQTNKKIKAEAAAAEAEAQVAEGATAAAPAAAAPASRAGLSQQERDRERARQAAEEEEELAREAALMKKLKRGKITQAEA</sequence>
<comment type="domain">
    <text evidence="7">The Q motif is unique to and characteristic of the DEAD box family of RNA helicases and controls ATP binding and hydrolysis.</text>
</comment>
<dbReference type="GO" id="GO:0016887">
    <property type="term" value="F:ATP hydrolysis activity"/>
    <property type="evidence" value="ECO:0007669"/>
    <property type="project" value="RHEA"/>
</dbReference>
<feature type="compositionally biased region" description="Low complexity" evidence="8">
    <location>
        <begin position="385"/>
        <end position="405"/>
    </location>
</feature>
<dbReference type="GO" id="GO:0005524">
    <property type="term" value="F:ATP binding"/>
    <property type="evidence" value="ECO:0007669"/>
    <property type="project" value="UniProtKB-UniRule"/>
</dbReference>
<accession>A0A0M0JJD0</accession>
<evidence type="ECO:0000313" key="12">
    <source>
        <dbReference type="Proteomes" id="UP000037460"/>
    </source>
</evidence>
<evidence type="ECO:0000256" key="7">
    <source>
        <dbReference type="RuleBase" id="RU365068"/>
    </source>
</evidence>
<dbReference type="InterPro" id="IPR025313">
    <property type="entry name" value="SPB4-like_CTE"/>
</dbReference>
<evidence type="ECO:0000256" key="1">
    <source>
        <dbReference type="ARBA" id="ARBA00022741"/>
    </source>
</evidence>
<evidence type="ECO:0000259" key="9">
    <source>
        <dbReference type="PROSITE" id="PS51192"/>
    </source>
</evidence>
<dbReference type="SMART" id="SM00490">
    <property type="entry name" value="HELICc"/>
    <property type="match status" value="1"/>
</dbReference>
<evidence type="ECO:0000256" key="8">
    <source>
        <dbReference type="SAM" id="MobiDB-lite"/>
    </source>
</evidence>